<dbReference type="STRING" id="1563157.AQS70_09260"/>
<keyword evidence="2" id="KW-1185">Reference proteome</keyword>
<dbReference type="RefSeq" id="WP_055102763.1">
    <property type="nucleotide sequence ID" value="NZ_LLWH01000160.1"/>
</dbReference>
<dbReference type="Pfam" id="PF05939">
    <property type="entry name" value="Phage_min_tail"/>
    <property type="match status" value="1"/>
</dbReference>
<evidence type="ECO:0000313" key="1">
    <source>
        <dbReference type="EMBL" id="KQB53789.1"/>
    </source>
</evidence>
<protein>
    <submittedName>
        <fullName evidence="1">Phage tail protein</fullName>
    </submittedName>
</protein>
<proteinExistence type="predicted"/>
<name>A0A0Q0T1W4_9PSED</name>
<dbReference type="Proteomes" id="UP000050342">
    <property type="component" value="Unassembled WGS sequence"/>
</dbReference>
<gene>
    <name evidence="1" type="ORF">AQS70_09260</name>
</gene>
<evidence type="ECO:0000313" key="2">
    <source>
        <dbReference type="Proteomes" id="UP000050342"/>
    </source>
</evidence>
<dbReference type="InterPro" id="IPR010265">
    <property type="entry name" value="Phage_lambda_TipM"/>
</dbReference>
<reference evidence="1 2" key="1">
    <citation type="submission" date="2015-10" db="EMBL/GenBank/DDBJ databases">
        <title>Pseudomonas helleri sp. nov. and Pseudomonas weihenstephanensis sp. nov., isolated from raw cows milk.</title>
        <authorList>
            <person name="Von Neubeck M."/>
            <person name="Huptas C."/>
            <person name="Wenning M."/>
            <person name="Scherer S."/>
        </authorList>
    </citation>
    <scope>NUCLEOTIDE SEQUENCE [LARGE SCALE GENOMIC DNA]</scope>
    <source>
        <strain evidence="1 2">BSTT44</strain>
    </source>
</reference>
<comment type="caution">
    <text evidence="1">The sequence shown here is derived from an EMBL/GenBank/DDBJ whole genome shotgun (WGS) entry which is preliminary data.</text>
</comment>
<dbReference type="OrthoDB" id="8607203at2"/>
<sequence length="112" mass="12535">MAIERFTWAIDKGAEGDITHRVRTKQFGDGYAQSVGDGINNKSQAWPVTFTGTKERIKEVMAFIDRHKGAKAFLWVPPLGDLGLYKCTGYKPAHRGGQMYAITTTFEQAFHP</sequence>
<accession>A0A0Q0T1W4</accession>
<organism evidence="1 2">
    <name type="scientific">Pseudomonas endophytica</name>
    <dbReference type="NCBI Taxonomy" id="1563157"/>
    <lineage>
        <taxon>Bacteria</taxon>
        <taxon>Pseudomonadati</taxon>
        <taxon>Pseudomonadota</taxon>
        <taxon>Gammaproteobacteria</taxon>
        <taxon>Pseudomonadales</taxon>
        <taxon>Pseudomonadaceae</taxon>
        <taxon>Pseudomonas</taxon>
    </lineage>
</organism>
<dbReference type="AlphaFoldDB" id="A0A0Q0T1W4"/>
<dbReference type="EMBL" id="LLWH01000160">
    <property type="protein sequence ID" value="KQB53789.1"/>
    <property type="molecule type" value="Genomic_DNA"/>
</dbReference>